<dbReference type="Gene3D" id="1.20.930.10">
    <property type="entry name" value="Conserved domain common to transcription factors TFIIS, elongin A, CRSP70"/>
    <property type="match status" value="1"/>
</dbReference>
<keyword evidence="1" id="KW-0539">Nucleus</keyword>
<dbReference type="EMBL" id="JAGKQM010002198">
    <property type="protein sequence ID" value="KAH0850056.1"/>
    <property type="molecule type" value="Genomic_DNA"/>
</dbReference>
<dbReference type="InterPro" id="IPR035441">
    <property type="entry name" value="TFIIS/LEDGF_dom_sf"/>
</dbReference>
<evidence type="ECO:0000313" key="3">
    <source>
        <dbReference type="EMBL" id="KAH0850056.1"/>
    </source>
</evidence>
<feature type="non-terminal residue" evidence="3">
    <location>
        <position position="1"/>
    </location>
</feature>
<dbReference type="PANTHER" id="PTHR46554:SF7">
    <property type="entry name" value="MEDIATOR OF RNA POLYMERASE II TRANSCRIPTION SUBUNIT 26B-RELATED"/>
    <property type="match status" value="1"/>
</dbReference>
<name>A0ABQ7X2B2_BRANA</name>
<keyword evidence="4" id="KW-1185">Reference proteome</keyword>
<evidence type="ECO:0000313" key="4">
    <source>
        <dbReference type="Proteomes" id="UP000824890"/>
    </source>
</evidence>
<comment type="caution">
    <text evidence="3">The sequence shown here is derived from an EMBL/GenBank/DDBJ whole genome shotgun (WGS) entry which is preliminary data.</text>
</comment>
<dbReference type="PROSITE" id="PS51319">
    <property type="entry name" value="TFIIS_N"/>
    <property type="match status" value="1"/>
</dbReference>
<evidence type="ECO:0000256" key="1">
    <source>
        <dbReference type="PROSITE-ProRule" id="PRU00649"/>
    </source>
</evidence>
<organism evidence="3 4">
    <name type="scientific">Brassica napus</name>
    <name type="common">Rape</name>
    <dbReference type="NCBI Taxonomy" id="3708"/>
    <lineage>
        <taxon>Eukaryota</taxon>
        <taxon>Viridiplantae</taxon>
        <taxon>Streptophyta</taxon>
        <taxon>Embryophyta</taxon>
        <taxon>Tracheophyta</taxon>
        <taxon>Spermatophyta</taxon>
        <taxon>Magnoliopsida</taxon>
        <taxon>eudicotyledons</taxon>
        <taxon>Gunneridae</taxon>
        <taxon>Pentapetalae</taxon>
        <taxon>rosids</taxon>
        <taxon>malvids</taxon>
        <taxon>Brassicales</taxon>
        <taxon>Brassicaceae</taxon>
        <taxon>Brassiceae</taxon>
        <taxon>Brassica</taxon>
    </lineage>
</organism>
<evidence type="ECO:0000259" key="2">
    <source>
        <dbReference type="PROSITE" id="PS51319"/>
    </source>
</evidence>
<accession>A0ABQ7X2B2</accession>
<reference evidence="3 4" key="1">
    <citation type="submission" date="2021-05" db="EMBL/GenBank/DDBJ databases">
        <title>Genome Assembly of Synthetic Allotetraploid Brassica napus Reveals Homoeologous Exchanges between Subgenomes.</title>
        <authorList>
            <person name="Davis J.T."/>
        </authorList>
    </citation>
    <scope>NUCLEOTIDE SEQUENCE [LARGE SCALE GENOMIC DNA]</scope>
    <source>
        <strain evidence="4">cv. Da-Ae</strain>
        <tissue evidence="3">Seedling</tissue>
    </source>
</reference>
<dbReference type="InterPro" id="IPR017923">
    <property type="entry name" value="TFIIS_N"/>
</dbReference>
<comment type="subcellular location">
    <subcellularLocation>
        <location evidence="1">Nucleus</location>
    </subcellularLocation>
</comment>
<proteinExistence type="predicted"/>
<gene>
    <name evidence="3" type="ORF">HID58_095832</name>
</gene>
<dbReference type="Proteomes" id="UP000824890">
    <property type="component" value="Unassembled WGS sequence"/>
</dbReference>
<protein>
    <recommendedName>
        <fullName evidence="2">TFIIS N-terminal domain-containing protein</fullName>
    </recommendedName>
</protein>
<dbReference type="PANTHER" id="PTHR46554">
    <property type="entry name" value="MEDIATOR OF RNA POLYMERASE II TRANSCRIPTION SUBUNIT 26A-RELATED"/>
    <property type="match status" value="1"/>
</dbReference>
<sequence>SQSSVVALPHSVIVDSLRKLKLMSLNVDILKSTEIGKAVNGLTKHGSDKDELGN</sequence>
<feature type="domain" description="TFIIS N-terminal" evidence="2">
    <location>
        <begin position="1"/>
        <end position="54"/>
    </location>
</feature>
<dbReference type="Pfam" id="PF08711">
    <property type="entry name" value="Med26"/>
    <property type="match status" value="1"/>
</dbReference>
<dbReference type="SUPFAM" id="SSF47676">
    <property type="entry name" value="Conserved domain common to transcription factors TFIIS, elongin A, CRSP70"/>
    <property type="match status" value="1"/>
</dbReference>